<evidence type="ECO:0000313" key="9">
    <source>
        <dbReference type="EMBL" id="MBB5255144.1"/>
    </source>
</evidence>
<dbReference type="InterPro" id="IPR015422">
    <property type="entry name" value="PyrdxlP-dep_Trfase_small"/>
</dbReference>
<keyword evidence="11" id="KW-1185">Reference proteome</keyword>
<evidence type="ECO:0000256" key="2">
    <source>
        <dbReference type="ARBA" id="ARBA00007441"/>
    </source>
</evidence>
<dbReference type="EMBL" id="JACHFY010000046">
    <property type="protein sequence ID" value="MBB5255144.1"/>
    <property type="molecule type" value="Genomic_DNA"/>
</dbReference>
<dbReference type="RefSeq" id="WP_156014332.1">
    <property type="nucleotide sequence ID" value="NZ_CP045484.1"/>
</dbReference>
<proteinExistence type="inferred from homology"/>
<dbReference type="GeneID" id="42800768"/>
<feature type="domain" description="Aminotransferase class I/classII large" evidence="8">
    <location>
        <begin position="61"/>
        <end position="385"/>
    </location>
</feature>
<evidence type="ECO:0000256" key="6">
    <source>
        <dbReference type="ARBA" id="ARBA00022898"/>
    </source>
</evidence>
<reference evidence="9 12" key="2">
    <citation type="submission" date="2020-08" db="EMBL/GenBank/DDBJ databases">
        <title>Genomic Encyclopedia of Type Strains, Phase IV (KMG-IV): sequencing the most valuable type-strain genomes for metagenomic binning, comparative biology and taxonomic classification.</title>
        <authorList>
            <person name="Goeker M."/>
        </authorList>
    </citation>
    <scope>NUCLEOTIDE SEQUENCE [LARGE SCALE GENOMIC DNA]</scope>
    <source>
        <strain evidence="9 12">DSM 12421</strain>
    </source>
</reference>
<keyword evidence="7" id="KW-0175">Coiled coil</keyword>
<evidence type="ECO:0000259" key="8">
    <source>
        <dbReference type="Pfam" id="PF00155"/>
    </source>
</evidence>
<dbReference type="Proteomes" id="UP000427373">
    <property type="component" value="Chromosome"/>
</dbReference>
<dbReference type="FunFam" id="3.40.640.10:FF:000053">
    <property type="entry name" value="Aminotransferase, class I"/>
    <property type="match status" value="1"/>
</dbReference>
<dbReference type="OrthoDB" id="372018at2157"/>
<gene>
    <name evidence="10" type="ORF">D1869_05940</name>
    <name evidence="9" type="ORF">HNQ62_002919</name>
</gene>
<protein>
    <submittedName>
        <fullName evidence="9">2-aminoadipate transaminase</fullName>
        <ecNumber evidence="9">2.6.1.-</ecNumber>
    </submittedName>
    <submittedName>
        <fullName evidence="10">Aminotransferase class I/II-fold pyridoxal phosphate-dependent enzyme</fullName>
    </submittedName>
</protein>
<evidence type="ECO:0000256" key="4">
    <source>
        <dbReference type="ARBA" id="ARBA00022576"/>
    </source>
</evidence>
<comment type="similarity">
    <text evidence="2">Belongs to the class-I pyridoxal-phosphate-dependent aminotransferase family.</text>
</comment>
<reference evidence="10 11" key="1">
    <citation type="submission" date="2019-10" db="EMBL/GenBank/DDBJ databases">
        <title>Genome Sequences from Six Type Strain Members of the Archaeal Family Sulfolobaceae: Acidianus ambivalens, Acidianus infernus, Metallosphaera prunae, Stygiolobus azoricus, Sulfolobus metallicus, and Sulfurisphaera ohwakuensis.</title>
        <authorList>
            <person name="Counts J.A."/>
            <person name="Kelly R.M."/>
        </authorList>
    </citation>
    <scope>NUCLEOTIDE SEQUENCE [LARGE SCALE GENOMIC DNA]</scope>
    <source>
        <strain evidence="10 11">TA-1</strain>
    </source>
</reference>
<dbReference type="EC" id="2.6.1.-" evidence="9"/>
<keyword evidence="5 10" id="KW-0808">Transferase</keyword>
<dbReference type="GO" id="GO:1901605">
    <property type="term" value="P:alpha-amino acid metabolic process"/>
    <property type="evidence" value="ECO:0007669"/>
    <property type="project" value="TreeGrafter"/>
</dbReference>
<dbReference type="GO" id="GO:0030170">
    <property type="term" value="F:pyridoxal phosphate binding"/>
    <property type="evidence" value="ECO:0007669"/>
    <property type="project" value="InterPro"/>
</dbReference>
<evidence type="ECO:0000256" key="1">
    <source>
        <dbReference type="ARBA" id="ARBA00001933"/>
    </source>
</evidence>
<dbReference type="EMBL" id="CP045484">
    <property type="protein sequence ID" value="QGR16778.1"/>
    <property type="molecule type" value="Genomic_DNA"/>
</dbReference>
<dbReference type="CDD" id="cd00609">
    <property type="entry name" value="AAT_like"/>
    <property type="match status" value="1"/>
</dbReference>
<dbReference type="SUPFAM" id="SSF53383">
    <property type="entry name" value="PLP-dependent transferases"/>
    <property type="match status" value="1"/>
</dbReference>
<evidence type="ECO:0000313" key="12">
    <source>
        <dbReference type="Proteomes" id="UP000582213"/>
    </source>
</evidence>
<dbReference type="InterPro" id="IPR015421">
    <property type="entry name" value="PyrdxlP-dep_Trfase_major"/>
</dbReference>
<dbReference type="Gene3D" id="3.90.1150.10">
    <property type="entry name" value="Aspartate Aminotransferase, domain 1"/>
    <property type="match status" value="1"/>
</dbReference>
<feature type="coiled-coil region" evidence="7">
    <location>
        <begin position="145"/>
        <end position="172"/>
    </location>
</feature>
<dbReference type="InterPro" id="IPR004839">
    <property type="entry name" value="Aminotransferase_I/II_large"/>
</dbReference>
<name>A0A650CGA5_SULOH</name>
<keyword evidence="6" id="KW-0663">Pyridoxal phosphate</keyword>
<dbReference type="KEGG" id="soh:D1869_05940"/>
<dbReference type="AlphaFoldDB" id="A0A650CGA5"/>
<dbReference type="PANTHER" id="PTHR42790">
    <property type="entry name" value="AMINOTRANSFERASE"/>
    <property type="match status" value="1"/>
</dbReference>
<dbReference type="InterPro" id="IPR050859">
    <property type="entry name" value="Class-I_PLP-dep_aminotransf"/>
</dbReference>
<dbReference type="GO" id="GO:0008483">
    <property type="term" value="F:transaminase activity"/>
    <property type="evidence" value="ECO:0007669"/>
    <property type="project" value="UniProtKB-KW"/>
</dbReference>
<dbReference type="InterPro" id="IPR015424">
    <property type="entry name" value="PyrdxlP-dep_Trfase"/>
</dbReference>
<comment type="subunit">
    <text evidence="3">Homodimer.</text>
</comment>
<comment type="cofactor">
    <cofactor evidence="1">
        <name>pyridoxal 5'-phosphate</name>
        <dbReference type="ChEBI" id="CHEBI:597326"/>
    </cofactor>
</comment>
<accession>A0A650CGA5</accession>
<evidence type="ECO:0000313" key="11">
    <source>
        <dbReference type="Proteomes" id="UP000427373"/>
    </source>
</evidence>
<evidence type="ECO:0000256" key="3">
    <source>
        <dbReference type="ARBA" id="ARBA00011738"/>
    </source>
</evidence>
<evidence type="ECO:0000256" key="5">
    <source>
        <dbReference type="ARBA" id="ARBA00022679"/>
    </source>
</evidence>
<evidence type="ECO:0000256" key="7">
    <source>
        <dbReference type="SAM" id="Coils"/>
    </source>
</evidence>
<dbReference type="Gene3D" id="3.40.640.10">
    <property type="entry name" value="Type I PLP-dependent aspartate aminotransferase-like (Major domain)"/>
    <property type="match status" value="1"/>
</dbReference>
<keyword evidence="4 10" id="KW-0032">Aminotransferase</keyword>
<dbReference type="Proteomes" id="UP000582213">
    <property type="component" value="Unassembled WGS sequence"/>
</dbReference>
<organism evidence="10 11">
    <name type="scientific">Sulfurisphaera ohwakuensis</name>
    <dbReference type="NCBI Taxonomy" id="69656"/>
    <lineage>
        <taxon>Archaea</taxon>
        <taxon>Thermoproteota</taxon>
        <taxon>Thermoprotei</taxon>
        <taxon>Sulfolobales</taxon>
        <taxon>Sulfolobaceae</taxon>
        <taxon>Sulfurisphaera</taxon>
    </lineage>
</organism>
<dbReference type="PANTHER" id="PTHR42790:SF19">
    <property type="entry name" value="KYNURENINE_ALPHA-AMINOADIPATE AMINOTRANSFERASE, MITOCHONDRIAL"/>
    <property type="match status" value="1"/>
</dbReference>
<sequence>MGKFSEYGKRITESKLTFFLNIISKKENVISFANGLPDPSTFPHKEINEIISEILTKNPNLALQYTVTCGPNYVKDAIIKLVKERGLDNITEENICITSGSQEALFVLFHLFLNPNDTIIVEKPTYIAALETLNPIGVKYLGLDIKNNEYEIDKLEEELRKEKVNNVKLMYLIPSAQNPTGLTMGLNTKKKIIELANEYDIYIIEDDAYGFLSFNDEYNFPLKHYDDTDKVIYVGSFSKILSSGLRVGFVIASEEIIRKVEGLKQNINAHTPTLNQLVAAEAIYRNIIFKNLPKIRQIYKTKRDVMLKAIENNFPENTICSKPTGGMFIFCWLENLVDTGEILMKSLEENVAFMPGKYFYFDESGFNTMRLSYSLPTYEKIFEGIEKLGKILSSLER</sequence>
<dbReference type="Pfam" id="PF00155">
    <property type="entry name" value="Aminotran_1_2"/>
    <property type="match status" value="1"/>
</dbReference>
<evidence type="ECO:0000313" key="10">
    <source>
        <dbReference type="EMBL" id="QGR16778.1"/>
    </source>
</evidence>